<dbReference type="GO" id="GO:0016887">
    <property type="term" value="F:ATP hydrolysis activity"/>
    <property type="evidence" value="ECO:0007669"/>
    <property type="project" value="InterPro"/>
</dbReference>
<dbReference type="GO" id="GO:0030970">
    <property type="term" value="P:retrograde protein transport, ER to cytosol"/>
    <property type="evidence" value="ECO:0007669"/>
    <property type="project" value="TreeGrafter"/>
</dbReference>
<dbReference type="Gene3D" id="2.60.120.330">
    <property type="entry name" value="B-lactam Antibiotic, Isopenicillin N Synthase, Chain"/>
    <property type="match status" value="1"/>
</dbReference>
<gene>
    <name evidence="3" type="ORF">CQW23_03321</name>
</gene>
<organism evidence="3 4">
    <name type="scientific">Capsicum baccatum</name>
    <name type="common">Peruvian pepper</name>
    <dbReference type="NCBI Taxonomy" id="33114"/>
    <lineage>
        <taxon>Eukaryota</taxon>
        <taxon>Viridiplantae</taxon>
        <taxon>Streptophyta</taxon>
        <taxon>Embryophyta</taxon>
        <taxon>Tracheophyta</taxon>
        <taxon>Spermatophyta</taxon>
        <taxon>Magnoliopsida</taxon>
        <taxon>eudicotyledons</taxon>
        <taxon>Gunneridae</taxon>
        <taxon>Pentapetalae</taxon>
        <taxon>asterids</taxon>
        <taxon>lamiids</taxon>
        <taxon>Solanales</taxon>
        <taxon>Solanaceae</taxon>
        <taxon>Solanoideae</taxon>
        <taxon>Capsiceae</taxon>
        <taxon>Capsicum</taxon>
    </lineage>
</organism>
<dbReference type="AlphaFoldDB" id="A0A2G2XBH8"/>
<dbReference type="GO" id="GO:0031593">
    <property type="term" value="F:polyubiquitin modification-dependent protein binding"/>
    <property type="evidence" value="ECO:0007669"/>
    <property type="project" value="TreeGrafter"/>
</dbReference>
<feature type="repeat" description="PPR" evidence="1">
    <location>
        <begin position="1"/>
        <end position="28"/>
    </location>
</feature>
<evidence type="ECO:0000259" key="2">
    <source>
        <dbReference type="Pfam" id="PF00004"/>
    </source>
</evidence>
<name>A0A2G2XBH8_CAPBA</name>
<evidence type="ECO:0000256" key="1">
    <source>
        <dbReference type="PROSITE-ProRule" id="PRU00708"/>
    </source>
</evidence>
<dbReference type="Gene3D" id="3.40.50.300">
    <property type="entry name" value="P-loop containing nucleotide triphosphate hydrolases"/>
    <property type="match status" value="1"/>
</dbReference>
<dbReference type="EMBL" id="MLFT02000002">
    <property type="protein sequence ID" value="PHT54835.1"/>
    <property type="molecule type" value="Genomic_DNA"/>
</dbReference>
<dbReference type="GO" id="GO:0005634">
    <property type="term" value="C:nucleus"/>
    <property type="evidence" value="ECO:0007669"/>
    <property type="project" value="TreeGrafter"/>
</dbReference>
<keyword evidence="4" id="KW-1185">Reference proteome</keyword>
<dbReference type="PANTHER" id="PTHR23077:SF200">
    <property type="entry name" value="CELL DIVISION CONTROL PROTEIN 48 HOMOLOG E"/>
    <property type="match status" value="1"/>
</dbReference>
<dbReference type="GO" id="GO:0005829">
    <property type="term" value="C:cytosol"/>
    <property type="evidence" value="ECO:0007669"/>
    <property type="project" value="TreeGrafter"/>
</dbReference>
<dbReference type="PROSITE" id="PS51375">
    <property type="entry name" value="PPR"/>
    <property type="match status" value="1"/>
</dbReference>
<dbReference type="GO" id="GO:0097352">
    <property type="term" value="P:autophagosome maturation"/>
    <property type="evidence" value="ECO:0007669"/>
    <property type="project" value="TreeGrafter"/>
</dbReference>
<feature type="domain" description="ATPase AAA-type core" evidence="2">
    <location>
        <begin position="359"/>
        <end position="392"/>
    </location>
</feature>
<dbReference type="PANTHER" id="PTHR23077">
    <property type="entry name" value="AAA-FAMILY ATPASE"/>
    <property type="match status" value="1"/>
</dbReference>
<dbReference type="GO" id="GO:0034098">
    <property type="term" value="C:VCP-NPL4-UFD1 AAA ATPase complex"/>
    <property type="evidence" value="ECO:0007669"/>
    <property type="project" value="TreeGrafter"/>
</dbReference>
<dbReference type="InterPro" id="IPR027443">
    <property type="entry name" value="IPNS-like_sf"/>
</dbReference>
<dbReference type="Pfam" id="PF00004">
    <property type="entry name" value="AAA"/>
    <property type="match status" value="1"/>
</dbReference>
<dbReference type="InterPro" id="IPR027417">
    <property type="entry name" value="P-loop_NTPase"/>
</dbReference>
<dbReference type="InterPro" id="IPR003959">
    <property type="entry name" value="ATPase_AAA_core"/>
</dbReference>
<feature type="non-terminal residue" evidence="3">
    <location>
        <position position="393"/>
    </location>
</feature>
<reference evidence="4" key="2">
    <citation type="journal article" date="2017" name="J. Anim. Genet.">
        <title>Multiple reference genome sequences of hot pepper reveal the massive evolution of plant disease resistance genes by retroduplication.</title>
        <authorList>
            <person name="Kim S."/>
            <person name="Park J."/>
            <person name="Yeom S.-I."/>
            <person name="Kim Y.-M."/>
            <person name="Seo E."/>
            <person name="Kim K.-T."/>
            <person name="Kim M.-S."/>
            <person name="Lee J.M."/>
            <person name="Cheong K."/>
            <person name="Shin H.-S."/>
            <person name="Kim S.-B."/>
            <person name="Han K."/>
            <person name="Lee J."/>
            <person name="Park M."/>
            <person name="Lee H.-A."/>
            <person name="Lee H.-Y."/>
            <person name="Lee Y."/>
            <person name="Oh S."/>
            <person name="Lee J.H."/>
            <person name="Choi E."/>
            <person name="Choi E."/>
            <person name="Lee S.E."/>
            <person name="Jeon J."/>
            <person name="Kim H."/>
            <person name="Choi G."/>
            <person name="Song H."/>
            <person name="Lee J."/>
            <person name="Lee S.-C."/>
            <person name="Kwon J.-K."/>
            <person name="Lee H.-Y."/>
            <person name="Koo N."/>
            <person name="Hong Y."/>
            <person name="Kim R.W."/>
            <person name="Kang W.-H."/>
            <person name="Huh J.H."/>
            <person name="Kang B.-C."/>
            <person name="Yang T.-J."/>
            <person name="Lee Y.-H."/>
            <person name="Bennetzen J.L."/>
            <person name="Choi D."/>
        </authorList>
    </citation>
    <scope>NUCLEOTIDE SEQUENCE [LARGE SCALE GENOMIC DNA]</scope>
    <source>
        <strain evidence="4">cv. PBC81</strain>
    </source>
</reference>
<reference evidence="3 4" key="1">
    <citation type="journal article" date="2017" name="Genome Biol.">
        <title>New reference genome sequences of hot pepper reveal the massive evolution of plant disease-resistance genes by retroduplication.</title>
        <authorList>
            <person name="Kim S."/>
            <person name="Park J."/>
            <person name="Yeom S.I."/>
            <person name="Kim Y.M."/>
            <person name="Seo E."/>
            <person name="Kim K.T."/>
            <person name="Kim M.S."/>
            <person name="Lee J.M."/>
            <person name="Cheong K."/>
            <person name="Shin H.S."/>
            <person name="Kim S.B."/>
            <person name="Han K."/>
            <person name="Lee J."/>
            <person name="Park M."/>
            <person name="Lee H.A."/>
            <person name="Lee H.Y."/>
            <person name="Lee Y."/>
            <person name="Oh S."/>
            <person name="Lee J.H."/>
            <person name="Choi E."/>
            <person name="Choi E."/>
            <person name="Lee S.E."/>
            <person name="Jeon J."/>
            <person name="Kim H."/>
            <person name="Choi G."/>
            <person name="Song H."/>
            <person name="Lee J."/>
            <person name="Lee S.C."/>
            <person name="Kwon J.K."/>
            <person name="Lee H.Y."/>
            <person name="Koo N."/>
            <person name="Hong Y."/>
            <person name="Kim R.W."/>
            <person name="Kang W.H."/>
            <person name="Huh J.H."/>
            <person name="Kang B.C."/>
            <person name="Yang T.J."/>
            <person name="Lee Y.H."/>
            <person name="Bennetzen J.L."/>
            <person name="Choi D."/>
        </authorList>
    </citation>
    <scope>NUCLEOTIDE SEQUENCE [LARGE SCALE GENOMIC DNA]</scope>
    <source>
        <strain evidence="4">cv. PBC81</strain>
    </source>
</reference>
<accession>A0A2G2XBH8</accession>
<dbReference type="InterPro" id="IPR002885">
    <property type="entry name" value="PPR_rpt"/>
</dbReference>
<dbReference type="GO" id="GO:0051228">
    <property type="term" value="P:mitotic spindle disassembly"/>
    <property type="evidence" value="ECO:0007669"/>
    <property type="project" value="TreeGrafter"/>
</dbReference>
<sequence length="393" mass="44668">MLSGYAKNGRFCDVVDVFEAMSEKNVVSHNAILSLYLGIADFMSEWRVFNEISERNITCWNAMINGGYKFFGENINKGIPDIHEAIDCYREVKHGMYGDLRDVMQGSNKWILFSLSTLFSYAGQVIHQVSSRKWRSYIDRCTDLSRKIMRRISLALGGTADGMEVEIGCDPFWVVRIIGYPTASILNGHDRIQNDVGCGVHTDFGKASDLYKDSTLSPLITNHDYFLSHGLLTLVNQDDNIVALQLVSGRNDLMIEVRLCKMWDVINPKKNGEVSFFTTHASRIYVNLDIDYIRSLVQKFTTIPTEVQITERSNVNNISIKEESILNLMDIKELFDSEWSPEIQIVEVPNVSWEEIGGLHNVNEANVREIFDKARTSAPCVLFFDELDSISTQ</sequence>
<dbReference type="OrthoDB" id="1931061at2759"/>
<proteinExistence type="predicted"/>
<protein>
    <recommendedName>
        <fullName evidence="2">ATPase AAA-type core domain-containing protein</fullName>
    </recommendedName>
</protein>
<dbReference type="GO" id="GO:0005524">
    <property type="term" value="F:ATP binding"/>
    <property type="evidence" value="ECO:0007669"/>
    <property type="project" value="InterPro"/>
</dbReference>
<evidence type="ECO:0000313" key="3">
    <source>
        <dbReference type="EMBL" id="PHT54835.1"/>
    </source>
</evidence>
<dbReference type="SUPFAM" id="SSF51197">
    <property type="entry name" value="Clavaminate synthase-like"/>
    <property type="match status" value="1"/>
</dbReference>
<comment type="caution">
    <text evidence="3">The sequence shown here is derived from an EMBL/GenBank/DDBJ whole genome shotgun (WGS) entry which is preliminary data.</text>
</comment>
<evidence type="ECO:0000313" key="4">
    <source>
        <dbReference type="Proteomes" id="UP000224567"/>
    </source>
</evidence>
<dbReference type="Proteomes" id="UP000224567">
    <property type="component" value="Unassembled WGS sequence"/>
</dbReference>
<dbReference type="InterPro" id="IPR050168">
    <property type="entry name" value="AAA_ATPase_domain"/>
</dbReference>